<dbReference type="Proteomes" id="UP000473278">
    <property type="component" value="Unassembled WGS sequence"/>
</dbReference>
<dbReference type="PANTHER" id="PTHR41247:SF1">
    <property type="entry name" value="HTH-TYPE TRANSCRIPTIONAL REPRESSOR YCNK"/>
    <property type="match status" value="1"/>
</dbReference>
<evidence type="ECO:0000313" key="2">
    <source>
        <dbReference type="Proteomes" id="UP000473278"/>
    </source>
</evidence>
<gene>
    <name evidence="1" type="ORF">G3570_12860</name>
</gene>
<comment type="caution">
    <text evidence="1">The sequence shown here is derived from an EMBL/GenBank/DDBJ whole genome shotgun (WGS) entry which is preliminary data.</text>
</comment>
<dbReference type="EMBL" id="JAALLT010000004">
    <property type="protein sequence ID" value="NGP77531.1"/>
    <property type="molecule type" value="Genomic_DNA"/>
</dbReference>
<dbReference type="PROSITE" id="PS51257">
    <property type="entry name" value="PROKAR_LIPOPROTEIN"/>
    <property type="match status" value="1"/>
</dbReference>
<keyword evidence="2" id="KW-1185">Reference proteome</keyword>
<sequence>MRKLKSISISAIVGMLALLTACSQKPDEVHYGSDECAHCKMMITNNRFASQIVTDTGKSIKFDAIECLADYTEEHKSELKTAKMWVSDFNNPGSWIEVGKANIVKSEVVKSPMGESLLAFENEDAMNEHLSEYPGEPVAWQSIVK</sequence>
<dbReference type="Pfam" id="PF05573">
    <property type="entry name" value="NosL"/>
    <property type="match status" value="1"/>
</dbReference>
<accession>A0A6M1SQ90</accession>
<name>A0A6M1SQ90_9BACT</name>
<dbReference type="RefSeq" id="WP_165143018.1">
    <property type="nucleotide sequence ID" value="NZ_JAALLT010000004.1"/>
</dbReference>
<proteinExistence type="predicted"/>
<reference evidence="1 2" key="1">
    <citation type="submission" date="2020-02" db="EMBL/GenBank/DDBJ databases">
        <title>Balneolaceae bacterium YR4-1, complete genome.</title>
        <authorList>
            <person name="Li Y."/>
            <person name="Wu S."/>
        </authorList>
    </citation>
    <scope>NUCLEOTIDE SEQUENCE [LARGE SCALE GENOMIC DNA]</scope>
    <source>
        <strain evidence="1 2">YR4-1</strain>
    </source>
</reference>
<evidence type="ECO:0000313" key="1">
    <source>
        <dbReference type="EMBL" id="NGP77531.1"/>
    </source>
</evidence>
<evidence type="ECO:0008006" key="3">
    <source>
        <dbReference type="Google" id="ProtNLM"/>
    </source>
</evidence>
<protein>
    <recommendedName>
        <fullName evidence="3">Copper chaperone NosL</fullName>
    </recommendedName>
</protein>
<dbReference type="AlphaFoldDB" id="A0A6M1SQ90"/>
<organism evidence="1 2">
    <name type="scientific">Halalkalibaculum roseum</name>
    <dbReference type="NCBI Taxonomy" id="2709311"/>
    <lineage>
        <taxon>Bacteria</taxon>
        <taxon>Pseudomonadati</taxon>
        <taxon>Balneolota</taxon>
        <taxon>Balneolia</taxon>
        <taxon>Balneolales</taxon>
        <taxon>Balneolaceae</taxon>
        <taxon>Halalkalibaculum</taxon>
    </lineage>
</organism>
<dbReference type="InterPro" id="IPR008719">
    <property type="entry name" value="N2O_reductase_NosL"/>
</dbReference>
<dbReference type="PANTHER" id="PTHR41247">
    <property type="entry name" value="HTH-TYPE TRANSCRIPTIONAL REPRESSOR YCNK"/>
    <property type="match status" value="1"/>
</dbReference>
<dbReference type="SUPFAM" id="SSF160387">
    <property type="entry name" value="NosL/MerB-like"/>
    <property type="match status" value="1"/>
</dbReference>